<name>A0A2A9G2H4_9PSEU</name>
<protein>
    <submittedName>
        <fullName evidence="2">Uncharacterized protein</fullName>
    </submittedName>
</protein>
<feature type="compositionally biased region" description="Low complexity" evidence="1">
    <location>
        <begin position="129"/>
        <end position="145"/>
    </location>
</feature>
<evidence type="ECO:0000313" key="2">
    <source>
        <dbReference type="EMBL" id="PFG56935.1"/>
    </source>
</evidence>
<sequence length="228" mass="24585">MERQRRIVRRVTRPAGVRPVRAGVWKRGRYHDGSLIARVFSGGAGSDPARQRGLSTARAAGPGRYLLAAVRGIGSDQLRPQSRHVLSNRPRRIRVRTRPRQQVRGVTGAVIPSPPQPRGSKPVYRRGSRPGSSSGTPSTGTSCPTYPARDRASCTSSSCLHAARHAASPNRTSTVLSLMGTTSRRNTGAPGRPCHRPARCPGAGEKGVTGRNASGRGRRRCRSRKPPR</sequence>
<comment type="caution">
    <text evidence="2">The sequence shown here is derived from an EMBL/GenBank/DDBJ whole genome shotgun (WGS) entry which is preliminary data.</text>
</comment>
<gene>
    <name evidence="2" type="ORF">ATK36_0471</name>
</gene>
<evidence type="ECO:0000256" key="1">
    <source>
        <dbReference type="SAM" id="MobiDB-lite"/>
    </source>
</evidence>
<dbReference type="AlphaFoldDB" id="A0A2A9G2H4"/>
<feature type="compositionally biased region" description="Basic residues" evidence="1">
    <location>
        <begin position="216"/>
        <end position="228"/>
    </location>
</feature>
<evidence type="ECO:0000313" key="3">
    <source>
        <dbReference type="Proteomes" id="UP000243542"/>
    </source>
</evidence>
<reference evidence="2 3" key="1">
    <citation type="submission" date="2017-10" db="EMBL/GenBank/DDBJ databases">
        <title>Sequencing the genomes of 1000 actinobacteria strains.</title>
        <authorList>
            <person name="Klenk H.-P."/>
        </authorList>
    </citation>
    <scope>NUCLEOTIDE SEQUENCE [LARGE SCALE GENOMIC DNA]</scope>
    <source>
        <strain evidence="2 3">DSM 46092</strain>
    </source>
</reference>
<feature type="compositionally biased region" description="Basic residues" evidence="1">
    <location>
        <begin position="89"/>
        <end position="101"/>
    </location>
</feature>
<feature type="region of interest" description="Disordered" evidence="1">
    <location>
        <begin position="181"/>
        <end position="228"/>
    </location>
</feature>
<proteinExistence type="predicted"/>
<organism evidence="2 3">
    <name type="scientific">Amycolatopsis sulphurea</name>
    <dbReference type="NCBI Taxonomy" id="76022"/>
    <lineage>
        <taxon>Bacteria</taxon>
        <taxon>Bacillati</taxon>
        <taxon>Actinomycetota</taxon>
        <taxon>Actinomycetes</taxon>
        <taxon>Pseudonocardiales</taxon>
        <taxon>Pseudonocardiaceae</taxon>
        <taxon>Amycolatopsis</taxon>
    </lineage>
</organism>
<feature type="region of interest" description="Disordered" evidence="1">
    <location>
        <begin position="85"/>
        <end position="150"/>
    </location>
</feature>
<dbReference type="EMBL" id="PDJK01000001">
    <property type="protein sequence ID" value="PFG56935.1"/>
    <property type="molecule type" value="Genomic_DNA"/>
</dbReference>
<accession>A0A2A9G2H4</accession>
<dbReference type="Proteomes" id="UP000243542">
    <property type="component" value="Unassembled WGS sequence"/>
</dbReference>
<keyword evidence="3" id="KW-1185">Reference proteome</keyword>